<dbReference type="RefSeq" id="WP_198441898.1">
    <property type="nucleotide sequence ID" value="NZ_CBCSHE010000034.1"/>
</dbReference>
<evidence type="ECO:0000256" key="2">
    <source>
        <dbReference type="SAM" id="MobiDB-lite"/>
    </source>
</evidence>
<keyword evidence="4" id="KW-1185">Reference proteome</keyword>
<dbReference type="EMBL" id="CP064936">
    <property type="protein sequence ID" value="QQA00023.1"/>
    <property type="molecule type" value="Genomic_DNA"/>
</dbReference>
<feature type="coiled-coil region" evidence="1">
    <location>
        <begin position="292"/>
        <end position="327"/>
    </location>
</feature>
<name>A0A7T3RBF9_9SPIR</name>
<evidence type="ECO:0000313" key="3">
    <source>
        <dbReference type="EMBL" id="QQA00023.1"/>
    </source>
</evidence>
<feature type="region of interest" description="Disordered" evidence="2">
    <location>
        <begin position="534"/>
        <end position="553"/>
    </location>
</feature>
<reference evidence="3 4" key="1">
    <citation type="submission" date="2020-11" db="EMBL/GenBank/DDBJ databases">
        <title>Treponema Peruensis nv. sp., first commensal Treponema isolated from human feces.</title>
        <authorList>
            <person name="Belkhou C."/>
            <person name="Raes J."/>
        </authorList>
    </citation>
    <scope>NUCLEOTIDE SEQUENCE [LARGE SCALE GENOMIC DNA]</scope>
    <source>
        <strain evidence="3 4">RCC2812</strain>
    </source>
</reference>
<dbReference type="KEGG" id="tper:IWA51_06965"/>
<accession>A0A7T3RBF9</accession>
<proteinExistence type="predicted"/>
<feature type="compositionally biased region" description="Basic and acidic residues" evidence="2">
    <location>
        <begin position="536"/>
        <end position="549"/>
    </location>
</feature>
<dbReference type="Proteomes" id="UP000595224">
    <property type="component" value="Chromosome"/>
</dbReference>
<gene>
    <name evidence="3" type="ORF">IWA51_06965</name>
</gene>
<protein>
    <submittedName>
        <fullName evidence="3">Uncharacterized protein</fullName>
    </submittedName>
</protein>
<evidence type="ECO:0000256" key="1">
    <source>
        <dbReference type="SAM" id="Coils"/>
    </source>
</evidence>
<sequence length="854" mass="91369">MADDGKVSIGTEIDTSGAEKGIKGLSNKLKKLGDGSIVKGLGNIGIAGGAIGTAMSAAATAVNKVASGIKAVNDAYRVQIGAETQLQTASQNNPYLDGKSVKNLKAYASQLQSVSTFGDEELLPFMAQLAASGRTEQEIMDIMAASINVAASGTMSLESAVRNLNKTYGGLSGELGESIPQIKELTTEQLKNGEAVKVIAGQYKGMAESVAQTTGSSQRLSNTWGDFKEALGRNFAPAVDNVKNSAQTLLTNVVDAMNKSVETKQAIIEAQAEGVELAKILDGKNGGSGKTVEEAAKAEKEAKESAKKAAKEAKRAAEQAAKEAAASIQSIFAESAGQALLNSGKFSATEIERMSEEISEVFDSMTYNYMPQDQLNEQRISDIANFYDMTREDAEKLAYYSGVIKANETGRYDAIVEETKAKKEQLALENEAQKKAEETKKSEAEKAQALETRNAYRAKIDAAIAEEAENIRREEIASTEQIDEKTKAQRKYTAAMAVVLDMMKDPAFQGMSFEDAVGRRLKIIQDLGKAASEVEDTTKEAERSAEDVKSQYSESAQHKAKKAALEADLALLDAELDKEKITAEEKAKIDKEWAEAHKAILKEIEDANNESLDKQREKISEVAGDIASVMQQTQDIVDGACEMMSDNISAQADLETAEAEKKYASGELNEEEYYDRLNEIQKKAAQEEYKVKMAQWTMSVATATANIAEGITKALAQGYPMGIINGALIGVSGAVQLASLAQSKPTPPKFATGGIVPGTSYSGDKVPAMVNSGEGIFTKGQMKALGLMAGRGQGMDITINNSQSDRVNAIARQKNDYSVVIDILDKHINEGFINGSYDGGIAGMNTRQAGTVIL</sequence>
<evidence type="ECO:0000313" key="4">
    <source>
        <dbReference type="Proteomes" id="UP000595224"/>
    </source>
</evidence>
<feature type="coiled-coil region" evidence="1">
    <location>
        <begin position="416"/>
        <end position="453"/>
    </location>
</feature>
<organism evidence="3 4">
    <name type="scientific">Treponema peruense</name>
    <dbReference type="NCBI Taxonomy" id="2787628"/>
    <lineage>
        <taxon>Bacteria</taxon>
        <taxon>Pseudomonadati</taxon>
        <taxon>Spirochaetota</taxon>
        <taxon>Spirochaetia</taxon>
        <taxon>Spirochaetales</taxon>
        <taxon>Treponemataceae</taxon>
        <taxon>Treponema</taxon>
    </lineage>
</organism>
<dbReference type="AlphaFoldDB" id="A0A7T3RBF9"/>
<keyword evidence="1" id="KW-0175">Coiled coil</keyword>